<dbReference type="InterPro" id="IPR036700">
    <property type="entry name" value="BOBF_sf"/>
</dbReference>
<dbReference type="Gene3D" id="2.40.50.200">
    <property type="entry name" value="Bacterial OB-fold"/>
    <property type="match status" value="2"/>
</dbReference>
<sequence>MIFYRRFLATTAIAACLGATASGALVFADDHGAMPGAVDPYEKPDQASIVLSGNVVSQVGDSFMLDFGDGLITVEMDDWDWHNEAARINPGETVTVRGEIDKDLYETKTIEASSVYVVDRATYYYASDTDEEDSAYWNYGFYDPKDAPEGTWFGLTGTVEKVKGTEFKLDTGLHQIMVETAHLAYNPLDDTGFQQVDVGDRVYVSGPLDKAFFDEAEVEATSVITLSQDKTKTTGK</sequence>
<dbReference type="AlphaFoldDB" id="A0A1G7ACJ9"/>
<name>A0A1G7ACJ9_9PROT</name>
<evidence type="ECO:0000313" key="4">
    <source>
        <dbReference type="Proteomes" id="UP000183685"/>
    </source>
</evidence>
<dbReference type="PANTHER" id="PTHR36571">
    <property type="entry name" value="PROTEIN YGIW"/>
    <property type="match status" value="1"/>
</dbReference>
<evidence type="ECO:0000256" key="2">
    <source>
        <dbReference type="SAM" id="SignalP"/>
    </source>
</evidence>
<dbReference type="STRING" id="637679.GCA_001550055_01703"/>
<dbReference type="NCBIfam" id="NF033674">
    <property type="entry name" value="stress_OB_fold"/>
    <property type="match status" value="1"/>
</dbReference>
<feature type="chain" id="PRO_5010165131" evidence="2">
    <location>
        <begin position="22"/>
        <end position="236"/>
    </location>
</feature>
<reference evidence="3 4" key="1">
    <citation type="submission" date="2016-10" db="EMBL/GenBank/DDBJ databases">
        <authorList>
            <person name="de Groot N.N."/>
        </authorList>
    </citation>
    <scope>NUCLEOTIDE SEQUENCE [LARGE SCALE GENOMIC DNA]</scope>
    <source>
        <strain evidence="3 4">CGMCC 1.9109</strain>
    </source>
</reference>
<gene>
    <name evidence="3" type="ORF">SAMN04488071_2154</name>
</gene>
<dbReference type="Pfam" id="PF04076">
    <property type="entry name" value="BOF"/>
    <property type="match status" value="1"/>
</dbReference>
<accession>A0A1G7ACJ9</accession>
<protein>
    <submittedName>
        <fullName evidence="3">Uncharacterized protein</fullName>
    </submittedName>
</protein>
<keyword evidence="1 2" id="KW-0732">Signal</keyword>
<evidence type="ECO:0000256" key="1">
    <source>
        <dbReference type="ARBA" id="ARBA00022729"/>
    </source>
</evidence>
<dbReference type="OrthoDB" id="8482074at2"/>
<dbReference type="EMBL" id="FNAK01000004">
    <property type="protein sequence ID" value="SDE11745.1"/>
    <property type="molecule type" value="Genomic_DNA"/>
</dbReference>
<evidence type="ECO:0000313" key="3">
    <source>
        <dbReference type="EMBL" id="SDE11745.1"/>
    </source>
</evidence>
<dbReference type="PANTHER" id="PTHR36571:SF1">
    <property type="entry name" value="PROTEIN YGIW"/>
    <property type="match status" value="1"/>
</dbReference>
<dbReference type="RefSeq" id="WP_068303848.1">
    <property type="nucleotide sequence ID" value="NZ_FNAK01000004.1"/>
</dbReference>
<keyword evidence="4" id="KW-1185">Reference proteome</keyword>
<dbReference type="Proteomes" id="UP000183685">
    <property type="component" value="Unassembled WGS sequence"/>
</dbReference>
<organism evidence="3 4">
    <name type="scientific">Kordiimonas lacus</name>
    <dbReference type="NCBI Taxonomy" id="637679"/>
    <lineage>
        <taxon>Bacteria</taxon>
        <taxon>Pseudomonadati</taxon>
        <taxon>Pseudomonadota</taxon>
        <taxon>Alphaproteobacteria</taxon>
        <taxon>Kordiimonadales</taxon>
        <taxon>Kordiimonadaceae</taxon>
        <taxon>Kordiimonas</taxon>
    </lineage>
</organism>
<feature type="signal peptide" evidence="2">
    <location>
        <begin position="1"/>
        <end position="21"/>
    </location>
</feature>
<dbReference type="SUPFAM" id="SSF101756">
    <property type="entry name" value="Hypothetical protein YgiW"/>
    <property type="match status" value="1"/>
</dbReference>
<dbReference type="InterPro" id="IPR005220">
    <property type="entry name" value="CarO-like"/>
</dbReference>
<proteinExistence type="predicted"/>